<keyword evidence="1" id="KW-0489">Methyltransferase</keyword>
<reference evidence="1 2" key="1">
    <citation type="journal article" date="2021" name="Elife">
        <title>Chloroplast acquisition without the gene transfer in kleptoplastic sea slugs, Plakobranchus ocellatus.</title>
        <authorList>
            <person name="Maeda T."/>
            <person name="Takahashi S."/>
            <person name="Yoshida T."/>
            <person name="Shimamura S."/>
            <person name="Takaki Y."/>
            <person name="Nagai Y."/>
            <person name="Toyoda A."/>
            <person name="Suzuki Y."/>
            <person name="Arimoto A."/>
            <person name="Ishii H."/>
            <person name="Satoh N."/>
            <person name="Nishiyama T."/>
            <person name="Hasebe M."/>
            <person name="Maruyama T."/>
            <person name="Minagawa J."/>
            <person name="Obokata J."/>
            <person name="Shigenobu S."/>
        </authorList>
    </citation>
    <scope>NUCLEOTIDE SEQUENCE [LARGE SCALE GENOMIC DNA]</scope>
</reference>
<dbReference type="AlphaFoldDB" id="A0AAV4BXC8"/>
<comment type="caution">
    <text evidence="1">The sequence shown here is derived from an EMBL/GenBank/DDBJ whole genome shotgun (WGS) entry which is preliminary data.</text>
</comment>
<protein>
    <submittedName>
        <fullName evidence="1">Methyltransferase</fullName>
    </submittedName>
</protein>
<dbReference type="GO" id="GO:0032259">
    <property type="term" value="P:methylation"/>
    <property type="evidence" value="ECO:0007669"/>
    <property type="project" value="UniProtKB-KW"/>
</dbReference>
<proteinExistence type="predicted"/>
<keyword evidence="1" id="KW-0808">Transferase</keyword>
<sequence>MPHGTAPHRTMPHCIAQHAPHRTTQHRIAPHRTSQHRIAPTYFTKKQKEKILYKNYVKFVGKIKKFKMFLITHFRFLTFSCSCAT</sequence>
<keyword evidence="2" id="KW-1185">Reference proteome</keyword>
<name>A0AAV4BXC8_9GAST</name>
<dbReference type="Proteomes" id="UP000735302">
    <property type="component" value="Unassembled WGS sequence"/>
</dbReference>
<gene>
    <name evidence="1" type="ORF">PoB_004995900</name>
</gene>
<evidence type="ECO:0000313" key="1">
    <source>
        <dbReference type="EMBL" id="GFO23454.1"/>
    </source>
</evidence>
<dbReference type="EMBL" id="BLXT01005511">
    <property type="protein sequence ID" value="GFO23454.1"/>
    <property type="molecule type" value="Genomic_DNA"/>
</dbReference>
<evidence type="ECO:0000313" key="2">
    <source>
        <dbReference type="Proteomes" id="UP000735302"/>
    </source>
</evidence>
<accession>A0AAV4BXC8</accession>
<organism evidence="1 2">
    <name type="scientific">Plakobranchus ocellatus</name>
    <dbReference type="NCBI Taxonomy" id="259542"/>
    <lineage>
        <taxon>Eukaryota</taxon>
        <taxon>Metazoa</taxon>
        <taxon>Spiralia</taxon>
        <taxon>Lophotrochozoa</taxon>
        <taxon>Mollusca</taxon>
        <taxon>Gastropoda</taxon>
        <taxon>Heterobranchia</taxon>
        <taxon>Euthyneura</taxon>
        <taxon>Panpulmonata</taxon>
        <taxon>Sacoglossa</taxon>
        <taxon>Placobranchoidea</taxon>
        <taxon>Plakobranchidae</taxon>
        <taxon>Plakobranchus</taxon>
    </lineage>
</organism>
<dbReference type="GO" id="GO:0008168">
    <property type="term" value="F:methyltransferase activity"/>
    <property type="evidence" value="ECO:0007669"/>
    <property type="project" value="UniProtKB-KW"/>
</dbReference>